<sequence length="230" mass="24519">MMLALIAAALIPTQIAPPADAKTVELIPTDDLWVYPHASDPQSDDYLRCWGAGGHSVGPEAQEGEISYSYLRFDVSGLPSGKLTAVKLVLTHVANPGFTLDLAKASPLEVRPVSAAFSEKNWVFENVSSVAPKGDKDSLYGWVAPNSLPEDGKEFTLEIDLLKGPGGFAAALAAAAKTQEMALALALTSTIDPSSSGMRSVYKVFSKDGPKEKRPVLRLTYEGEMVAIIQ</sequence>
<evidence type="ECO:0000313" key="2">
    <source>
        <dbReference type="Proteomes" id="UP000727962"/>
    </source>
</evidence>
<name>A0A931PW52_FIMGI</name>
<dbReference type="EMBL" id="JACOSL010000027">
    <property type="protein sequence ID" value="MBI1756286.1"/>
    <property type="molecule type" value="Genomic_DNA"/>
</dbReference>
<evidence type="ECO:0000313" key="1">
    <source>
        <dbReference type="EMBL" id="MBI1756286.1"/>
    </source>
</evidence>
<evidence type="ECO:0008006" key="3">
    <source>
        <dbReference type="Google" id="ProtNLM"/>
    </source>
</evidence>
<protein>
    <recommendedName>
        <fullName evidence="3">DNRLRE domain-containing protein</fullName>
    </recommendedName>
</protein>
<reference evidence="1" key="1">
    <citation type="submission" date="2020-07" db="EMBL/GenBank/DDBJ databases">
        <title>Huge and variable diversity of episymbiotic CPR bacteria and DPANN archaea in groundwater ecosystems.</title>
        <authorList>
            <person name="He C.Y."/>
            <person name="Keren R."/>
            <person name="Whittaker M."/>
            <person name="Farag I.F."/>
            <person name="Doudna J."/>
            <person name="Cate J.H.D."/>
            <person name="Banfield J.F."/>
        </authorList>
    </citation>
    <scope>NUCLEOTIDE SEQUENCE</scope>
    <source>
        <strain evidence="1">NC_groundwater_17_Pr7_B-0.1um_64_12</strain>
    </source>
</reference>
<accession>A0A931PW52</accession>
<dbReference type="Proteomes" id="UP000727962">
    <property type="component" value="Unassembled WGS sequence"/>
</dbReference>
<proteinExistence type="predicted"/>
<dbReference type="AlphaFoldDB" id="A0A931PW52"/>
<comment type="caution">
    <text evidence="1">The sequence shown here is derived from an EMBL/GenBank/DDBJ whole genome shotgun (WGS) entry which is preliminary data.</text>
</comment>
<organism evidence="1 2">
    <name type="scientific">Fimbriimonas ginsengisoli</name>
    <dbReference type="NCBI Taxonomy" id="1005039"/>
    <lineage>
        <taxon>Bacteria</taxon>
        <taxon>Bacillati</taxon>
        <taxon>Armatimonadota</taxon>
        <taxon>Fimbriimonadia</taxon>
        <taxon>Fimbriimonadales</taxon>
        <taxon>Fimbriimonadaceae</taxon>
        <taxon>Fimbriimonas</taxon>
    </lineage>
</organism>
<gene>
    <name evidence="1" type="ORF">HYR64_04165</name>
</gene>